<reference evidence="4" key="1">
    <citation type="submission" date="2022-12" db="EMBL/GenBank/DDBJ databases">
        <authorList>
            <person name="Petersen C."/>
        </authorList>
    </citation>
    <scope>NUCLEOTIDE SEQUENCE</scope>
    <source>
        <strain evidence="4">IBT 29677</strain>
    </source>
</reference>
<proteinExistence type="predicted"/>
<name>A0A9W9SH44_9EURO</name>
<feature type="region of interest" description="Disordered" evidence="2">
    <location>
        <begin position="212"/>
        <end position="255"/>
    </location>
</feature>
<dbReference type="EMBL" id="JAPZBU010000011">
    <property type="protein sequence ID" value="KAJ5378517.1"/>
    <property type="molecule type" value="Genomic_DNA"/>
</dbReference>
<keyword evidence="3" id="KW-0812">Transmembrane</keyword>
<evidence type="ECO:0008006" key="6">
    <source>
        <dbReference type="Google" id="ProtNLM"/>
    </source>
</evidence>
<evidence type="ECO:0000256" key="3">
    <source>
        <dbReference type="SAM" id="Phobius"/>
    </source>
</evidence>
<keyword evidence="5" id="KW-1185">Reference proteome</keyword>
<dbReference type="GeneID" id="81375253"/>
<gene>
    <name evidence="4" type="ORF">N7509_011636</name>
</gene>
<accession>A0A9W9SH44</accession>
<evidence type="ECO:0000256" key="2">
    <source>
        <dbReference type="SAM" id="MobiDB-lite"/>
    </source>
</evidence>
<comment type="caution">
    <text evidence="4">The sequence shown here is derived from an EMBL/GenBank/DDBJ whole genome shotgun (WGS) entry which is preliminary data.</text>
</comment>
<keyword evidence="3" id="KW-0472">Membrane</keyword>
<dbReference type="AlphaFoldDB" id="A0A9W9SH44"/>
<reference evidence="4" key="2">
    <citation type="journal article" date="2023" name="IMA Fungus">
        <title>Comparative genomic study of the Penicillium genus elucidates a diverse pangenome and 15 lateral gene transfer events.</title>
        <authorList>
            <person name="Petersen C."/>
            <person name="Sorensen T."/>
            <person name="Nielsen M.R."/>
            <person name="Sondergaard T.E."/>
            <person name="Sorensen J.L."/>
            <person name="Fitzpatrick D.A."/>
            <person name="Frisvad J.C."/>
            <person name="Nielsen K.L."/>
        </authorList>
    </citation>
    <scope>NUCLEOTIDE SEQUENCE</scope>
    <source>
        <strain evidence="4">IBT 29677</strain>
    </source>
</reference>
<feature type="coiled-coil region" evidence="1">
    <location>
        <begin position="292"/>
        <end position="322"/>
    </location>
</feature>
<keyword evidence="1" id="KW-0175">Coiled coil</keyword>
<dbReference type="Proteomes" id="UP001147747">
    <property type="component" value="Unassembled WGS sequence"/>
</dbReference>
<sequence length="333" mass="35342">MNQFAGNHRRAAFNLDASYSDYSSYFSDYSTADFDSASTDNSQPTLASATPSPTAASPTEAPATLTASPTSLSTSITSTASTNTTTMTGSASSGLSTGAKAGIGVAIPVAVIILGFFVFWYLRKKGTKERNSASWTDDNSNALERSVKNTVGPLPTSQTHIAEADSNTIHESGGKSVVLSKSPNAETQGPAVYELSGNSAIKYLPPVKHSSFARSESMDKGVQPLAGGRISQKADISSSSTTATETKESKNLHIPSGDFINTGIFSQKSLQEGSMEITPRWPTSLENVDMPLSQLEAEVALIAEEKERLQQLQSLAEREAELKRQILARKSAM</sequence>
<dbReference type="RefSeq" id="XP_056482303.1">
    <property type="nucleotide sequence ID" value="XM_056636273.1"/>
</dbReference>
<protein>
    <recommendedName>
        <fullName evidence="6">Mid2 domain-containing protein</fullName>
    </recommendedName>
</protein>
<evidence type="ECO:0000313" key="4">
    <source>
        <dbReference type="EMBL" id="KAJ5378517.1"/>
    </source>
</evidence>
<organism evidence="4 5">
    <name type="scientific">Penicillium cosmopolitanum</name>
    <dbReference type="NCBI Taxonomy" id="1131564"/>
    <lineage>
        <taxon>Eukaryota</taxon>
        <taxon>Fungi</taxon>
        <taxon>Dikarya</taxon>
        <taxon>Ascomycota</taxon>
        <taxon>Pezizomycotina</taxon>
        <taxon>Eurotiomycetes</taxon>
        <taxon>Eurotiomycetidae</taxon>
        <taxon>Eurotiales</taxon>
        <taxon>Aspergillaceae</taxon>
        <taxon>Penicillium</taxon>
    </lineage>
</organism>
<evidence type="ECO:0000313" key="5">
    <source>
        <dbReference type="Proteomes" id="UP001147747"/>
    </source>
</evidence>
<dbReference type="OrthoDB" id="4367659at2759"/>
<keyword evidence="3" id="KW-1133">Transmembrane helix</keyword>
<feature type="region of interest" description="Disordered" evidence="2">
    <location>
        <begin position="163"/>
        <end position="183"/>
    </location>
</feature>
<feature type="region of interest" description="Disordered" evidence="2">
    <location>
        <begin position="40"/>
        <end position="93"/>
    </location>
</feature>
<evidence type="ECO:0000256" key="1">
    <source>
        <dbReference type="SAM" id="Coils"/>
    </source>
</evidence>
<feature type="transmembrane region" description="Helical" evidence="3">
    <location>
        <begin position="101"/>
        <end position="122"/>
    </location>
</feature>